<name>A0A3N9UJ23_9BACI</name>
<dbReference type="SUPFAM" id="SSF51735">
    <property type="entry name" value="NAD(P)-binding Rossmann-fold domains"/>
    <property type="match status" value="1"/>
</dbReference>
<gene>
    <name evidence="2" type="ORF">EBB45_00300</name>
</gene>
<dbReference type="InterPro" id="IPR036291">
    <property type="entry name" value="NAD(P)-bd_dom_sf"/>
</dbReference>
<dbReference type="InterPro" id="IPR013149">
    <property type="entry name" value="ADH-like_C"/>
</dbReference>
<dbReference type="Pfam" id="PF00107">
    <property type="entry name" value="ADH_zinc_N"/>
    <property type="match status" value="1"/>
</dbReference>
<proteinExistence type="predicted"/>
<comment type="caution">
    <text evidence="2">The sequence shown here is derived from an EMBL/GenBank/DDBJ whole genome shotgun (WGS) entry which is preliminary data.</text>
</comment>
<dbReference type="RefSeq" id="WP_124761469.1">
    <property type="nucleotide sequence ID" value="NZ_JAFBDY010000001.1"/>
</dbReference>
<dbReference type="Gene3D" id="3.40.50.720">
    <property type="entry name" value="NAD(P)-binding Rossmann-like Domain"/>
    <property type="match status" value="1"/>
</dbReference>
<evidence type="ECO:0000259" key="1">
    <source>
        <dbReference type="SMART" id="SM00829"/>
    </source>
</evidence>
<organism evidence="2 3">
    <name type="scientific">Lysinibacillus composti</name>
    <dbReference type="NCBI Taxonomy" id="720633"/>
    <lineage>
        <taxon>Bacteria</taxon>
        <taxon>Bacillati</taxon>
        <taxon>Bacillota</taxon>
        <taxon>Bacilli</taxon>
        <taxon>Bacillales</taxon>
        <taxon>Bacillaceae</taxon>
        <taxon>Lysinibacillus</taxon>
    </lineage>
</organism>
<evidence type="ECO:0000313" key="2">
    <source>
        <dbReference type="EMBL" id="RQW76033.1"/>
    </source>
</evidence>
<keyword evidence="3" id="KW-1185">Reference proteome</keyword>
<feature type="domain" description="Enoyl reductase (ER)" evidence="1">
    <location>
        <begin position="10"/>
        <end position="327"/>
    </location>
</feature>
<dbReference type="AlphaFoldDB" id="A0A3N9UJ23"/>
<dbReference type="InterPro" id="IPR011032">
    <property type="entry name" value="GroES-like_sf"/>
</dbReference>
<dbReference type="SMART" id="SM00829">
    <property type="entry name" value="PKS_ER"/>
    <property type="match status" value="1"/>
</dbReference>
<dbReference type="SUPFAM" id="SSF50129">
    <property type="entry name" value="GroES-like"/>
    <property type="match status" value="1"/>
</dbReference>
<dbReference type="PANTHER" id="PTHR45033:SF3">
    <property type="entry name" value="DEHYDROGENASE, PUTATIVE (AFU_ORTHOLOGUE AFUA_2G13270)-RELATED"/>
    <property type="match status" value="1"/>
</dbReference>
<dbReference type="Pfam" id="PF08240">
    <property type="entry name" value="ADH_N"/>
    <property type="match status" value="1"/>
</dbReference>
<evidence type="ECO:0000313" key="3">
    <source>
        <dbReference type="Proteomes" id="UP000274033"/>
    </source>
</evidence>
<dbReference type="Gene3D" id="3.90.180.10">
    <property type="entry name" value="Medium-chain alcohol dehydrogenases, catalytic domain"/>
    <property type="match status" value="1"/>
</dbReference>
<dbReference type="InterPro" id="IPR020843">
    <property type="entry name" value="ER"/>
</dbReference>
<dbReference type="InterPro" id="IPR013154">
    <property type="entry name" value="ADH-like_N"/>
</dbReference>
<dbReference type="PANTHER" id="PTHR45033">
    <property type="match status" value="1"/>
</dbReference>
<dbReference type="InterPro" id="IPR052711">
    <property type="entry name" value="Zinc_ADH-like"/>
</dbReference>
<dbReference type="GO" id="GO:0016491">
    <property type="term" value="F:oxidoreductase activity"/>
    <property type="evidence" value="ECO:0007669"/>
    <property type="project" value="InterPro"/>
</dbReference>
<sequence>MKALVHAGKSGLAGLSYTTFQEVEPKSHEVRVKIKTAGLNHRDLFVIGRRNEQDSPLIIGSDGAGIIDAVGERVENFKIGDEVVINPGLRWIEKTEAPPKEFEILGNPDHGTFAEKIVISSDNVELKPTYLSWEEAGVFSLAALTAYRAIFTRAGVKEGDTVFIPGIGSGVALFLLQFAKAVNAKVYVSSRSEIKCQKALELGADCAINSNSDWSEALGGEKVDVVFESIGEATFNRSLEQLRKGGTMVTFGATTGDQIEINLRNFFYGQFNLLGTTMGSATEYREMLKFMETHQIKPVIDEIFSIKEFEEAFTKMDEGKQLGKIGFCI</sequence>
<dbReference type="OrthoDB" id="9787435at2"/>
<dbReference type="EMBL" id="RRCT01000001">
    <property type="protein sequence ID" value="RQW76033.1"/>
    <property type="molecule type" value="Genomic_DNA"/>
</dbReference>
<accession>A0A3N9UJ23</accession>
<dbReference type="Proteomes" id="UP000274033">
    <property type="component" value="Unassembled WGS sequence"/>
</dbReference>
<protein>
    <submittedName>
        <fullName evidence="2">NAD(P)-dependent alcohol dehydrogenase</fullName>
    </submittedName>
</protein>
<reference evidence="2 3" key="1">
    <citation type="journal article" date="2013" name="J. Microbiol.">
        <title>Lysinibacillus chungkukjangi sp. nov., isolated from Chungkukjang, Korean fermented soybean food.</title>
        <authorList>
            <person name="Kim S.J."/>
            <person name="Jang Y.H."/>
            <person name="Hamada M."/>
            <person name="Ahn J.H."/>
            <person name="Weon H.Y."/>
            <person name="Suzuki K."/>
            <person name="Whang K.S."/>
            <person name="Kwon S.W."/>
        </authorList>
    </citation>
    <scope>NUCLEOTIDE SEQUENCE [LARGE SCALE GENOMIC DNA]</scope>
    <source>
        <strain evidence="2 3">MCCC 1A12701</strain>
    </source>
</reference>